<keyword evidence="4" id="KW-1185">Reference proteome</keyword>
<dbReference type="AlphaFoldDB" id="A0A1Y4LST6"/>
<feature type="domain" description="NusG-like N-terminal" evidence="2">
    <location>
        <begin position="1"/>
        <end position="96"/>
    </location>
</feature>
<keyword evidence="1" id="KW-0804">Transcription</keyword>
<evidence type="ECO:0000313" key="3">
    <source>
        <dbReference type="EMBL" id="OUP58051.1"/>
    </source>
</evidence>
<dbReference type="InterPro" id="IPR036735">
    <property type="entry name" value="NGN_dom_sf"/>
</dbReference>
<sequence length="164" mass="19525">MNWYVLFVQTLYEDKLCSFLNRSKGIQAFSAKLEYYRRDRKTNEIKSLFPGYVFVKTNLAQLEFNEWLRKQEIKKGLIKQLQYDHVSALQKEEIQILNVLLNENHVLPMSYGHLENDKIVIDEGTLKGLESYIVKYDKRNRLASLDLFFLNQRWIAGVSLERKE</sequence>
<dbReference type="Proteomes" id="UP000195447">
    <property type="component" value="Unassembled WGS sequence"/>
</dbReference>
<name>A0A1Y4LST6_9FIRM</name>
<evidence type="ECO:0000256" key="1">
    <source>
        <dbReference type="ARBA" id="ARBA00023163"/>
    </source>
</evidence>
<dbReference type="Pfam" id="PF02357">
    <property type="entry name" value="NusG"/>
    <property type="match status" value="1"/>
</dbReference>
<comment type="caution">
    <text evidence="3">The sequence shown here is derived from an EMBL/GenBank/DDBJ whole genome shotgun (WGS) entry which is preliminary data.</text>
</comment>
<dbReference type="CDD" id="cd08000">
    <property type="entry name" value="NGN"/>
    <property type="match status" value="1"/>
</dbReference>
<organism evidence="3 4">
    <name type="scientific">Faecalitalea cylindroides</name>
    <dbReference type="NCBI Taxonomy" id="39483"/>
    <lineage>
        <taxon>Bacteria</taxon>
        <taxon>Bacillati</taxon>
        <taxon>Bacillota</taxon>
        <taxon>Erysipelotrichia</taxon>
        <taxon>Erysipelotrichales</taxon>
        <taxon>Erysipelotrichaceae</taxon>
        <taxon>Faecalitalea</taxon>
    </lineage>
</organism>
<dbReference type="RefSeq" id="WP_087158972.1">
    <property type="nucleotide sequence ID" value="NZ_NFKM01000018.1"/>
</dbReference>
<proteinExistence type="predicted"/>
<evidence type="ECO:0000259" key="2">
    <source>
        <dbReference type="Pfam" id="PF02357"/>
    </source>
</evidence>
<evidence type="ECO:0000313" key="4">
    <source>
        <dbReference type="Proteomes" id="UP000195447"/>
    </source>
</evidence>
<dbReference type="InterPro" id="IPR006645">
    <property type="entry name" value="NGN-like_dom"/>
</dbReference>
<reference evidence="4" key="1">
    <citation type="submission" date="2017-04" db="EMBL/GenBank/DDBJ databases">
        <title>Function of individual gut microbiota members based on whole genome sequencing of pure cultures obtained from chicken caecum.</title>
        <authorList>
            <person name="Medvecky M."/>
            <person name="Cejkova D."/>
            <person name="Polansky O."/>
            <person name="Karasova D."/>
            <person name="Kubasova T."/>
            <person name="Cizek A."/>
            <person name="Rychlik I."/>
        </authorList>
    </citation>
    <scope>NUCLEOTIDE SEQUENCE [LARGE SCALE GENOMIC DNA]</scope>
    <source>
        <strain evidence="4">An178</strain>
    </source>
</reference>
<dbReference type="Gene3D" id="3.30.70.940">
    <property type="entry name" value="NusG, N-terminal domain"/>
    <property type="match status" value="1"/>
</dbReference>
<dbReference type="SUPFAM" id="SSF82679">
    <property type="entry name" value="N-utilization substance G protein NusG, N-terminal domain"/>
    <property type="match status" value="1"/>
</dbReference>
<protein>
    <recommendedName>
        <fullName evidence="2">NusG-like N-terminal domain-containing protein</fullName>
    </recommendedName>
</protein>
<dbReference type="GO" id="GO:0006354">
    <property type="term" value="P:DNA-templated transcription elongation"/>
    <property type="evidence" value="ECO:0007669"/>
    <property type="project" value="InterPro"/>
</dbReference>
<gene>
    <name evidence="3" type="ORF">B5F14_08315</name>
</gene>
<accession>A0A1Y4LST6</accession>
<dbReference type="EMBL" id="NFKM01000018">
    <property type="protein sequence ID" value="OUP58051.1"/>
    <property type="molecule type" value="Genomic_DNA"/>
</dbReference>